<dbReference type="SUPFAM" id="SSF51735">
    <property type="entry name" value="NAD(P)-binding Rossmann-fold domains"/>
    <property type="match status" value="1"/>
</dbReference>
<reference evidence="1" key="1">
    <citation type="submission" date="2020-11" db="EMBL/GenBank/DDBJ databases">
        <authorList>
            <person name="Tran Van P."/>
        </authorList>
    </citation>
    <scope>NUCLEOTIDE SEQUENCE</scope>
</reference>
<dbReference type="InterPro" id="IPR002347">
    <property type="entry name" value="SDR_fam"/>
</dbReference>
<name>A0A7R9GJ73_9CRUS</name>
<keyword evidence="2" id="KW-1185">Reference proteome</keyword>
<dbReference type="Pfam" id="PF00106">
    <property type="entry name" value="adh_short"/>
    <property type="match status" value="2"/>
</dbReference>
<dbReference type="InterPro" id="IPR053011">
    <property type="entry name" value="SDR_family_member_7"/>
</dbReference>
<dbReference type="Proteomes" id="UP000678499">
    <property type="component" value="Unassembled WGS sequence"/>
</dbReference>
<evidence type="ECO:0000313" key="1">
    <source>
        <dbReference type="EMBL" id="CAD7282415.1"/>
    </source>
</evidence>
<organism evidence="1">
    <name type="scientific">Notodromas monacha</name>
    <dbReference type="NCBI Taxonomy" id="399045"/>
    <lineage>
        <taxon>Eukaryota</taxon>
        <taxon>Metazoa</taxon>
        <taxon>Ecdysozoa</taxon>
        <taxon>Arthropoda</taxon>
        <taxon>Crustacea</taxon>
        <taxon>Oligostraca</taxon>
        <taxon>Ostracoda</taxon>
        <taxon>Podocopa</taxon>
        <taxon>Podocopida</taxon>
        <taxon>Cypridocopina</taxon>
        <taxon>Cypridoidea</taxon>
        <taxon>Cyprididae</taxon>
        <taxon>Notodromas</taxon>
    </lineage>
</organism>
<dbReference type="PANTHER" id="PTHR44269">
    <property type="entry name" value="DEHYDROGENASE/REDUCTASE SDR FAMILY MEMBER 7-RELATED"/>
    <property type="match status" value="1"/>
</dbReference>
<accession>A0A7R9GJ73</accession>
<dbReference type="PRINTS" id="PR00081">
    <property type="entry name" value="GDHRDH"/>
</dbReference>
<proteinExistence type="predicted"/>
<gene>
    <name evidence="1" type="ORF">NMOB1V02_LOCUS10040</name>
</gene>
<dbReference type="Gene3D" id="3.40.50.720">
    <property type="entry name" value="NAD(P)-binding Rossmann-like Domain"/>
    <property type="match status" value="1"/>
</dbReference>
<evidence type="ECO:0000313" key="2">
    <source>
        <dbReference type="Proteomes" id="UP000678499"/>
    </source>
</evidence>
<sequence>MFCELCAAAIIGFLCWNLLQDSDYVLRFYEAFGKSDENLRGKVAWITGAGSGIGKALALHWASKSVRLVLTDLNSDSLEKVKSTIGAMKSPHTGIEDVLLLCTGPRNPFVKSTIGAMKSPHTGIEDVLLLSGDVTVRENHSKWFNSVMNKFGTLDILVNNAGRVVQGDFSTVAFDIDEALMNVNTMAPVGLTKEVLPHFIKKKSGHIVTTSSILGHLVIPNVSAYCASKAAVLLTGDFPKILNPMGPRRCAKLITVAVVNQVSEAWISTQPLLGILRISMIIPAWIFDWCGRMGFKLSVWAKKKGII</sequence>
<dbReference type="EMBL" id="CAJPEX010003808">
    <property type="protein sequence ID" value="CAG0922567.1"/>
    <property type="molecule type" value="Genomic_DNA"/>
</dbReference>
<dbReference type="AlphaFoldDB" id="A0A7R9GJ73"/>
<dbReference type="OrthoDB" id="47007at2759"/>
<dbReference type="EMBL" id="OA885845">
    <property type="protein sequence ID" value="CAD7282415.1"/>
    <property type="molecule type" value="Genomic_DNA"/>
</dbReference>
<dbReference type="InterPro" id="IPR036291">
    <property type="entry name" value="NAD(P)-bd_dom_sf"/>
</dbReference>
<dbReference type="PANTHER" id="PTHR44269:SF2">
    <property type="entry name" value="DEHYDROGENASE_REDUCTASE SDR FAMILY MEMBER 7"/>
    <property type="match status" value="1"/>
</dbReference>
<protein>
    <submittedName>
        <fullName evidence="1">Uncharacterized protein</fullName>
    </submittedName>
</protein>